<feature type="domain" description="EGF-like" evidence="8">
    <location>
        <begin position="264"/>
        <end position="306"/>
    </location>
</feature>
<evidence type="ECO:0000259" key="8">
    <source>
        <dbReference type="PROSITE" id="PS50026"/>
    </source>
</evidence>
<dbReference type="InterPro" id="IPR001969">
    <property type="entry name" value="Aspartic_peptidase_AS"/>
</dbReference>
<dbReference type="GO" id="GO:0008270">
    <property type="term" value="F:zinc ion binding"/>
    <property type="evidence" value="ECO:0007669"/>
    <property type="project" value="InterPro"/>
</dbReference>
<evidence type="ECO:0000256" key="3">
    <source>
        <dbReference type="ARBA" id="ARBA00022737"/>
    </source>
</evidence>
<feature type="disulfide bond" evidence="5">
    <location>
        <begin position="296"/>
        <end position="305"/>
    </location>
</feature>
<evidence type="ECO:0000256" key="5">
    <source>
        <dbReference type="PROSITE-ProRule" id="PRU00076"/>
    </source>
</evidence>
<name>A0A1I8HRY8_9PLAT</name>
<dbReference type="InterPro" id="IPR036875">
    <property type="entry name" value="Znf_CCHC_sf"/>
</dbReference>
<dbReference type="PROSITE" id="PS00141">
    <property type="entry name" value="ASP_PROTEASE"/>
    <property type="match status" value="1"/>
</dbReference>
<feature type="domain" description="EGF-like" evidence="8">
    <location>
        <begin position="308"/>
        <end position="345"/>
    </location>
</feature>
<feature type="region of interest" description="Disordered" evidence="6">
    <location>
        <begin position="1460"/>
        <end position="1482"/>
    </location>
</feature>
<dbReference type="InterPro" id="IPR009030">
    <property type="entry name" value="Growth_fac_rcpt_cys_sf"/>
</dbReference>
<dbReference type="CDD" id="cd00054">
    <property type="entry name" value="EGF_CA"/>
    <property type="match status" value="1"/>
</dbReference>
<keyword evidence="7" id="KW-0812">Transmembrane</keyword>
<reference evidence="10" key="1">
    <citation type="submission" date="2016-11" db="UniProtKB">
        <authorList>
            <consortium name="WormBaseParasite"/>
        </authorList>
    </citation>
    <scope>IDENTIFICATION</scope>
</reference>
<evidence type="ECO:0000313" key="9">
    <source>
        <dbReference type="Proteomes" id="UP000095280"/>
    </source>
</evidence>
<feature type="transmembrane region" description="Helical" evidence="7">
    <location>
        <begin position="7"/>
        <end position="25"/>
    </location>
</feature>
<sequence length="1536" mass="165287">MHQTNKYCPFLLHLYLSIYLLWIWLIDQRLQNLLEFCTSAWTITGRRIQTTVTRACLLLRICAPYFIVTAGPIGRRALTSFESKPVDNAHRVLQFGNKIGQLSNPLRFWFKDSDELGDLLDIKFRWTLPLANLTTGVLDSRFIVSFNATQPSSALLTGALARGDQLSLHAWVSCRPGRAGPACRVACTPGRPAEEGGFGCDLATGQRVCLPGFLDPDAGCSRRDPCADASAACQHGGICAASDAGDRPVCRCPEGLAGPRCQTVLQPCGGAGGRTCMHGVCVAAPAGASGAGQCVCDTGYQGDLCDRDIDECRLVSPCQHGSTCVNTRGGFECRCQPGFSGRLCQLPPMLLPPPQPKPSAGSATMLTAVLLSVIAVLALALLFVLLLLLRRRRRADDSPRFAAVFTRRPAGKVRDGGSESQSCYDSIEDLPLQQAGENPYEPDYGDNFPNAAYAVETAPPLPQARQSPPPPPPPRLSATQPTSCCGDSPAEDSQSNCYPSPFDPEKDPSNVAKRWEDYLQEITLWLDACGITDDKRKRSAFLLCAGVKVRKILENLDNTGSDFKTAQTRLDEYFKDGTNVVYETFNLLQIRQKEGEAIDSFHGRLREAAKYCDLEVSTTDATTKLSYEDRIIRDLVVLNCNSNSLRRKLIQEGSTLTLKRAIEIGRCFESTNSQSGVIEKHVSDPSTVNAVGQSKGPRRFPKSKKTGIDSKQFPRRKSSARDVCSRCGRSSHTAENCYARNDTCKKCNKVGHHAKMCRTKLPTKSKLQVYETKESGVTESSDSEEIHTIASVSAKNGATKQAVINGRKCDVLIDSGSNLNLISYNTVAKMVSPDQINSRSHIKIWSYGARTPIETQGTVHLEVTLNESTQQMKFHITPVKDARTIIGFEDAFKHGFLTWGSDKSCLHIENIQQPTQVILEEFKDVFHTSSKATENGSPRNCTASPPADAAAALGGAPAAPDRLLEVGHAGRASVRLSGHPAVILSFLAGLPIVDKEVGHLLLARLQDLEQAFANVANAEVAAVQEGDGPARAAQAAGATDPVDVLVHVHRGVEVHHQADAGQVEASGGHVCGDEHGAAAGLEALQRQLAGLRDGDEQNFWLSSAASQTPSSPSRTHVLLHIAVDGRSGEATSQQAAVQPVGPGFGPHKQQAALAFTEFGQKALQSLQALSFAPADQAELLADAGRHGSGLGPASPDRDAVVRTHQISNYSVHVAEYSEVCRSAEGGMPNSLLLTILRMSRSKPMSRQRSASSSTSWRQAVSDRMPRCMKSSRRPGVATAMCRPSAAADPGEAGEAKQVGEDLLRQLPSRADDEAARILGELIGLPNQLHSLGRIVGSQPADQGHQVGQGLAAARLRLHRGVQAGQADRHRAALHRRHLVHPHAAERLQHAGLQRVGQLAEPDSRAVGRREGARLNRAARVGERHLRKVDSGRLRHAATAAAAAVRLDVAVEIFGVGPETGRPLHSGTPALRSHQAAGGPAQAASAAASASVAVKRSGQQRPDEPLMRMQLAQGMLRVAGGIWWSNSFYNLIIINNN</sequence>
<keyword evidence="9" id="KW-1185">Reference proteome</keyword>
<feature type="disulfide bond" evidence="5">
    <location>
        <begin position="335"/>
        <end position="344"/>
    </location>
</feature>
<dbReference type="SUPFAM" id="SSF57196">
    <property type="entry name" value="EGF/Laminin"/>
    <property type="match status" value="1"/>
</dbReference>
<dbReference type="InterPro" id="IPR051830">
    <property type="entry name" value="NOTCH_homolog"/>
</dbReference>
<protein>
    <submittedName>
        <fullName evidence="10">Delta-like protein C</fullName>
    </submittedName>
</protein>
<dbReference type="PROSITE" id="PS00022">
    <property type="entry name" value="EGF_1"/>
    <property type="match status" value="3"/>
</dbReference>
<dbReference type="InterPro" id="IPR001881">
    <property type="entry name" value="EGF-like_Ca-bd_dom"/>
</dbReference>
<keyword evidence="7" id="KW-1133">Transmembrane helix</keyword>
<proteinExistence type="inferred from homology"/>
<dbReference type="GO" id="GO:0003676">
    <property type="term" value="F:nucleic acid binding"/>
    <property type="evidence" value="ECO:0007669"/>
    <property type="project" value="InterPro"/>
</dbReference>
<feature type="region of interest" description="Disordered" evidence="6">
    <location>
        <begin position="460"/>
        <end position="509"/>
    </location>
</feature>
<dbReference type="SMART" id="SM00179">
    <property type="entry name" value="EGF_CA"/>
    <property type="match status" value="2"/>
</dbReference>
<keyword evidence="4 5" id="KW-1015">Disulfide bond</keyword>
<dbReference type="Pfam" id="PF07645">
    <property type="entry name" value="EGF_CA"/>
    <property type="match status" value="1"/>
</dbReference>
<feature type="region of interest" description="Disordered" evidence="6">
    <location>
        <begin position="1242"/>
        <end position="1296"/>
    </location>
</feature>
<dbReference type="PROSITE" id="PS01186">
    <property type="entry name" value="EGF_2"/>
    <property type="match status" value="2"/>
</dbReference>
<dbReference type="InterPro" id="IPR001878">
    <property type="entry name" value="Znf_CCHC"/>
</dbReference>
<dbReference type="CDD" id="cd00303">
    <property type="entry name" value="retropepsin_like"/>
    <property type="match status" value="1"/>
</dbReference>
<dbReference type="PROSITE" id="PS00010">
    <property type="entry name" value="ASX_HYDROXYL"/>
    <property type="match status" value="1"/>
</dbReference>
<feature type="compositionally biased region" description="Low complexity" evidence="6">
    <location>
        <begin position="1246"/>
        <end position="1261"/>
    </location>
</feature>
<dbReference type="WBParaSite" id="maker-uti_cns_0007585-snap-gene-0.2-mRNA-1">
    <property type="protein sequence ID" value="maker-uti_cns_0007585-snap-gene-0.2-mRNA-1"/>
    <property type="gene ID" value="maker-uti_cns_0007585-snap-gene-0.2"/>
</dbReference>
<feature type="compositionally biased region" description="Low complexity" evidence="6">
    <location>
        <begin position="943"/>
        <end position="954"/>
    </location>
</feature>
<comment type="similarity">
    <text evidence="1">Belongs to the NOTCH family.</text>
</comment>
<dbReference type="PROSITE" id="PS01187">
    <property type="entry name" value="EGF_CA"/>
    <property type="match status" value="1"/>
</dbReference>
<dbReference type="GO" id="GO:0004190">
    <property type="term" value="F:aspartic-type endopeptidase activity"/>
    <property type="evidence" value="ECO:0007669"/>
    <property type="project" value="InterPro"/>
</dbReference>
<dbReference type="PROSITE" id="PS50026">
    <property type="entry name" value="EGF_3"/>
    <property type="match status" value="3"/>
</dbReference>
<dbReference type="GO" id="GO:0006508">
    <property type="term" value="P:proteolysis"/>
    <property type="evidence" value="ECO:0007669"/>
    <property type="project" value="InterPro"/>
</dbReference>
<dbReference type="InterPro" id="IPR000152">
    <property type="entry name" value="EGF-type_Asp/Asn_hydroxyl_site"/>
</dbReference>
<evidence type="ECO:0000256" key="6">
    <source>
        <dbReference type="SAM" id="MobiDB-lite"/>
    </source>
</evidence>
<evidence type="ECO:0000256" key="2">
    <source>
        <dbReference type="ARBA" id="ARBA00022536"/>
    </source>
</evidence>
<dbReference type="InterPro" id="IPR021109">
    <property type="entry name" value="Peptidase_aspartic_dom_sf"/>
</dbReference>
<dbReference type="SMART" id="SM00343">
    <property type="entry name" value="ZnF_C2HC"/>
    <property type="match status" value="2"/>
</dbReference>
<dbReference type="SUPFAM" id="SSF57756">
    <property type="entry name" value="Retrovirus zinc finger-like domains"/>
    <property type="match status" value="1"/>
</dbReference>
<feature type="transmembrane region" description="Helical" evidence="7">
    <location>
        <begin position="365"/>
        <end position="389"/>
    </location>
</feature>
<evidence type="ECO:0000256" key="4">
    <source>
        <dbReference type="ARBA" id="ARBA00023157"/>
    </source>
</evidence>
<dbReference type="InterPro" id="IPR000742">
    <property type="entry name" value="EGF"/>
</dbReference>
<feature type="compositionally biased region" description="Polar residues" evidence="6">
    <location>
        <begin position="930"/>
        <end position="942"/>
    </location>
</feature>
<dbReference type="PANTHER" id="PTHR24033">
    <property type="entry name" value="EGF-LIKE DOMAIN-CONTAINING PROTEIN"/>
    <property type="match status" value="1"/>
</dbReference>
<dbReference type="InterPro" id="IPR018097">
    <property type="entry name" value="EGF_Ca-bd_CS"/>
</dbReference>
<feature type="disulfide bond" evidence="5">
    <location>
        <begin position="252"/>
        <end position="261"/>
    </location>
</feature>
<comment type="caution">
    <text evidence="5">Lacks conserved residue(s) required for the propagation of feature annotation.</text>
</comment>
<dbReference type="Gene3D" id="2.10.25.10">
    <property type="entry name" value="Laminin"/>
    <property type="match status" value="2"/>
</dbReference>
<feature type="disulfide bond" evidence="5">
    <location>
        <begin position="233"/>
        <end position="250"/>
    </location>
</feature>
<feature type="domain" description="EGF-like" evidence="8">
    <location>
        <begin position="222"/>
        <end position="262"/>
    </location>
</feature>
<dbReference type="PANTHER" id="PTHR24033:SF151">
    <property type="entry name" value="NOTCH 2"/>
    <property type="match status" value="1"/>
</dbReference>
<dbReference type="SUPFAM" id="SSF57184">
    <property type="entry name" value="Growth factor receptor domain"/>
    <property type="match status" value="1"/>
</dbReference>
<evidence type="ECO:0000256" key="1">
    <source>
        <dbReference type="ARBA" id="ARBA00005847"/>
    </source>
</evidence>
<accession>A0A1I8HRY8</accession>
<dbReference type="FunFam" id="2.10.25.10:FF:000471">
    <property type="entry name" value="Protein lin-12"/>
    <property type="match status" value="1"/>
</dbReference>
<dbReference type="AntiFam" id="ANF00149">
    <property type="entry name" value="Shadow ORF (opposite cshA)"/>
</dbReference>
<feature type="compositionally biased region" description="Basic residues" evidence="6">
    <location>
        <begin position="696"/>
        <end position="705"/>
    </location>
</feature>
<keyword evidence="7" id="KW-0472">Membrane</keyword>
<dbReference type="SMART" id="SM00181">
    <property type="entry name" value="EGF"/>
    <property type="match status" value="3"/>
</dbReference>
<keyword evidence="3" id="KW-0677">Repeat</keyword>
<evidence type="ECO:0000313" key="10">
    <source>
        <dbReference type="WBParaSite" id="maker-uti_cns_0007585-snap-gene-0.2-mRNA-1"/>
    </source>
</evidence>
<dbReference type="Proteomes" id="UP000095280">
    <property type="component" value="Unplaced"/>
</dbReference>
<dbReference type="Gene3D" id="4.10.60.10">
    <property type="entry name" value="Zinc finger, CCHC-type"/>
    <property type="match status" value="1"/>
</dbReference>
<dbReference type="Gene3D" id="2.40.70.10">
    <property type="entry name" value="Acid Proteases"/>
    <property type="match status" value="1"/>
</dbReference>
<evidence type="ECO:0000256" key="7">
    <source>
        <dbReference type="SAM" id="Phobius"/>
    </source>
</evidence>
<dbReference type="InterPro" id="IPR049883">
    <property type="entry name" value="NOTCH1_EGF-like"/>
</dbReference>
<dbReference type="GO" id="GO:0005509">
    <property type="term" value="F:calcium ion binding"/>
    <property type="evidence" value="ECO:0007669"/>
    <property type="project" value="InterPro"/>
</dbReference>
<feature type="compositionally biased region" description="Pro residues" evidence="6">
    <location>
        <begin position="460"/>
        <end position="475"/>
    </location>
</feature>
<feature type="region of interest" description="Disordered" evidence="6">
    <location>
        <begin position="687"/>
        <end position="711"/>
    </location>
</feature>
<feature type="region of interest" description="Disordered" evidence="6">
    <location>
        <begin position="930"/>
        <end position="954"/>
    </location>
</feature>
<keyword evidence="2 5" id="KW-0245">EGF-like domain</keyword>
<organism evidence="9 10">
    <name type="scientific">Macrostomum lignano</name>
    <dbReference type="NCBI Taxonomy" id="282301"/>
    <lineage>
        <taxon>Eukaryota</taxon>
        <taxon>Metazoa</taxon>
        <taxon>Spiralia</taxon>
        <taxon>Lophotrochozoa</taxon>
        <taxon>Platyhelminthes</taxon>
        <taxon>Rhabditophora</taxon>
        <taxon>Macrostomorpha</taxon>
        <taxon>Macrostomida</taxon>
        <taxon>Macrostomidae</taxon>
        <taxon>Macrostomum</taxon>
    </lineage>
</organism>